<organism evidence="2 3">
    <name type="scientific">Youngiibacter multivorans</name>
    <dbReference type="NCBI Taxonomy" id="937251"/>
    <lineage>
        <taxon>Bacteria</taxon>
        <taxon>Bacillati</taxon>
        <taxon>Bacillota</taxon>
        <taxon>Clostridia</taxon>
        <taxon>Eubacteriales</taxon>
        <taxon>Clostridiaceae</taxon>
        <taxon>Youngiibacter</taxon>
    </lineage>
</organism>
<reference evidence="2 3" key="1">
    <citation type="submission" date="2021-03" db="EMBL/GenBank/DDBJ databases">
        <title>Genomic Encyclopedia of Type Strains, Phase IV (KMG-IV): sequencing the most valuable type-strain genomes for metagenomic binning, comparative biology and taxonomic classification.</title>
        <authorList>
            <person name="Goeker M."/>
        </authorList>
    </citation>
    <scope>NUCLEOTIDE SEQUENCE [LARGE SCALE GENOMIC DNA]</scope>
    <source>
        <strain evidence="2 3">DSM 6139</strain>
    </source>
</reference>
<name>A0ABS4G8T0_9CLOT</name>
<accession>A0ABS4G8T0</accession>
<dbReference type="RefSeq" id="WP_209461104.1">
    <property type="nucleotide sequence ID" value="NZ_JAGGKC010000054.1"/>
</dbReference>
<evidence type="ECO:0000313" key="2">
    <source>
        <dbReference type="EMBL" id="MBP1920956.1"/>
    </source>
</evidence>
<evidence type="ECO:0000313" key="3">
    <source>
        <dbReference type="Proteomes" id="UP001519271"/>
    </source>
</evidence>
<proteinExistence type="predicted"/>
<keyword evidence="3" id="KW-1185">Reference proteome</keyword>
<gene>
    <name evidence="2" type="ORF">J2Z34_003478</name>
</gene>
<protein>
    <submittedName>
        <fullName evidence="2">SsDNA-binding Zn-finger/Zn-ribbon topoisomerase 1</fullName>
    </submittedName>
</protein>
<comment type="caution">
    <text evidence="2">The sequence shown here is derived from an EMBL/GenBank/DDBJ whole genome shotgun (WGS) entry which is preliminary data.</text>
</comment>
<dbReference type="EMBL" id="JAGGKC010000054">
    <property type="protein sequence ID" value="MBP1920956.1"/>
    <property type="molecule type" value="Genomic_DNA"/>
</dbReference>
<feature type="domain" description="Probable zinc-binding" evidence="1">
    <location>
        <begin position="3"/>
        <end position="47"/>
    </location>
</feature>
<sequence>MSDKHITCKDCQDIFTFTVGEQEYYQEKDFNDPVRCPRCRKAKKAARDRRDND</sequence>
<dbReference type="Pfam" id="PF13451">
    <property type="entry name" value="zf_Tbcl"/>
    <property type="match status" value="1"/>
</dbReference>
<dbReference type="InterPro" id="IPR025306">
    <property type="entry name" value="Zn-bnd_dom_prob"/>
</dbReference>
<evidence type="ECO:0000259" key="1">
    <source>
        <dbReference type="Pfam" id="PF13451"/>
    </source>
</evidence>
<dbReference type="Proteomes" id="UP001519271">
    <property type="component" value="Unassembled WGS sequence"/>
</dbReference>